<feature type="coiled-coil region" evidence="3">
    <location>
        <begin position="54"/>
        <end position="123"/>
    </location>
</feature>
<dbReference type="GO" id="GO:0005829">
    <property type="term" value="C:cytosol"/>
    <property type="evidence" value="ECO:0007669"/>
    <property type="project" value="TreeGrafter"/>
</dbReference>
<dbReference type="Pfam" id="PF03938">
    <property type="entry name" value="OmpH"/>
    <property type="match status" value="1"/>
</dbReference>
<keyword evidence="6" id="KW-1185">Reference proteome</keyword>
<evidence type="ECO:0000256" key="1">
    <source>
        <dbReference type="ARBA" id="ARBA00009091"/>
    </source>
</evidence>
<organism evidence="5 6">
    <name type="scientific">Phorcysia thermohydrogeniphila</name>
    <dbReference type="NCBI Taxonomy" id="936138"/>
    <lineage>
        <taxon>Bacteria</taxon>
        <taxon>Pseudomonadati</taxon>
        <taxon>Aquificota</taxon>
        <taxon>Aquificia</taxon>
        <taxon>Desulfurobacteriales</taxon>
        <taxon>Desulfurobacteriaceae</taxon>
        <taxon>Phorcysia</taxon>
    </lineage>
</organism>
<dbReference type="Gene3D" id="3.30.910.20">
    <property type="entry name" value="Skp domain"/>
    <property type="match status" value="1"/>
</dbReference>
<evidence type="ECO:0000313" key="5">
    <source>
        <dbReference type="EMBL" id="TCK06574.1"/>
    </source>
</evidence>
<dbReference type="GO" id="GO:0051082">
    <property type="term" value="F:unfolded protein binding"/>
    <property type="evidence" value="ECO:0007669"/>
    <property type="project" value="InterPro"/>
</dbReference>
<gene>
    <name evidence="5" type="ORF">CLV27_0376</name>
</gene>
<accession>A0A4R1GEE0</accession>
<proteinExistence type="inferred from homology"/>
<dbReference type="Proteomes" id="UP000295777">
    <property type="component" value="Unassembled WGS sequence"/>
</dbReference>
<comment type="caution">
    <text evidence="5">The sequence shown here is derived from an EMBL/GenBank/DDBJ whole genome shotgun (WGS) entry which is preliminary data.</text>
</comment>
<dbReference type="AlphaFoldDB" id="A0A4R1GEE0"/>
<reference evidence="5 6" key="1">
    <citation type="submission" date="2019-03" db="EMBL/GenBank/DDBJ databases">
        <title>Genomic Encyclopedia of Archaeal and Bacterial Type Strains, Phase II (KMG-II): from individual species to whole genera.</title>
        <authorList>
            <person name="Goeker M."/>
        </authorList>
    </citation>
    <scope>NUCLEOTIDE SEQUENCE [LARGE SCALE GENOMIC DNA]</scope>
    <source>
        <strain evidence="5 6">DSM 24425</strain>
    </source>
</reference>
<dbReference type="InterPro" id="IPR005632">
    <property type="entry name" value="Chaperone_Skp"/>
</dbReference>
<dbReference type="RefSeq" id="WP_132525245.1">
    <property type="nucleotide sequence ID" value="NZ_SMFV01000001.1"/>
</dbReference>
<protein>
    <submittedName>
        <fullName evidence="5">Periplasmic chaperone for outer membrane proteins Skp</fullName>
    </submittedName>
</protein>
<dbReference type="EMBL" id="SMFV01000001">
    <property type="protein sequence ID" value="TCK06574.1"/>
    <property type="molecule type" value="Genomic_DNA"/>
</dbReference>
<evidence type="ECO:0000256" key="3">
    <source>
        <dbReference type="SAM" id="Coils"/>
    </source>
</evidence>
<keyword evidence="3" id="KW-0175">Coiled coil</keyword>
<feature type="signal peptide" evidence="4">
    <location>
        <begin position="1"/>
        <end position="21"/>
    </location>
</feature>
<dbReference type="GO" id="GO:0050821">
    <property type="term" value="P:protein stabilization"/>
    <property type="evidence" value="ECO:0007669"/>
    <property type="project" value="TreeGrafter"/>
</dbReference>
<keyword evidence="2 4" id="KW-0732">Signal</keyword>
<evidence type="ECO:0000256" key="2">
    <source>
        <dbReference type="ARBA" id="ARBA00022729"/>
    </source>
</evidence>
<dbReference type="SMART" id="SM00935">
    <property type="entry name" value="OmpH"/>
    <property type="match status" value="1"/>
</dbReference>
<dbReference type="SUPFAM" id="SSF111384">
    <property type="entry name" value="OmpH-like"/>
    <property type="match status" value="1"/>
</dbReference>
<dbReference type="InterPro" id="IPR024930">
    <property type="entry name" value="Skp_dom_sf"/>
</dbReference>
<sequence>MKRTLVLLTVLSLLTGSSAFAAKNEVSQKEQGFAVYYVDIQKVLNESNKGKQARSILESKVAQANEKIKQMEEEIKKLKEELKNPVLSKQAKAEKENQLQQKIRDLQRFKQDTQLEIMNLEKKYTMEILKEIDKLIKEYRKKNGIPMIVELRTAGIIAADPKYDLTDKIIKLYNEQSGQ</sequence>
<name>A0A4R1GEE0_9BACT</name>
<comment type="similarity">
    <text evidence="1">Belongs to the Skp family.</text>
</comment>
<evidence type="ECO:0000313" key="6">
    <source>
        <dbReference type="Proteomes" id="UP000295777"/>
    </source>
</evidence>
<feature type="chain" id="PRO_5020551431" evidence="4">
    <location>
        <begin position="22"/>
        <end position="179"/>
    </location>
</feature>
<dbReference type="PANTHER" id="PTHR35089">
    <property type="entry name" value="CHAPERONE PROTEIN SKP"/>
    <property type="match status" value="1"/>
</dbReference>
<dbReference type="PANTHER" id="PTHR35089:SF1">
    <property type="entry name" value="CHAPERONE PROTEIN SKP"/>
    <property type="match status" value="1"/>
</dbReference>
<evidence type="ECO:0000256" key="4">
    <source>
        <dbReference type="SAM" id="SignalP"/>
    </source>
</evidence>
<dbReference type="OrthoDB" id="15004at2"/>